<sequence length="133" mass="15102">MIYEIFLGTCLVLPTVVLGYGYYVDFFSYGVREATWLKALLLMLLVSYVVFLFLIGSEQAISLFKDTGGLKRIEGLYTYIAPGLLFASACFPKQLANLLFTYERLNEASAVIRFFSYLGLLFISIRHALVLWP</sequence>
<evidence type="ECO:0000256" key="1">
    <source>
        <dbReference type="SAM" id="Phobius"/>
    </source>
</evidence>
<dbReference type="Proteomes" id="UP001310248">
    <property type="component" value="Unassembled WGS sequence"/>
</dbReference>
<proteinExistence type="predicted"/>
<accession>A0ABU7G6N5</accession>
<keyword evidence="1" id="KW-0472">Membrane</keyword>
<organism evidence="2 3">
    <name type="scientific">Agarivorans aestuarii</name>
    <dbReference type="NCBI Taxonomy" id="1563703"/>
    <lineage>
        <taxon>Bacteria</taxon>
        <taxon>Pseudomonadati</taxon>
        <taxon>Pseudomonadota</taxon>
        <taxon>Gammaproteobacteria</taxon>
        <taxon>Alteromonadales</taxon>
        <taxon>Alteromonadaceae</taxon>
        <taxon>Agarivorans</taxon>
    </lineage>
</organism>
<dbReference type="EMBL" id="JAYDYW010000011">
    <property type="protein sequence ID" value="MEE1674945.1"/>
    <property type="molecule type" value="Genomic_DNA"/>
</dbReference>
<reference evidence="3" key="1">
    <citation type="submission" date="2023-07" db="EMBL/GenBank/DDBJ databases">
        <title>Draft genome sequence of Agarivorans aestuarii strain ZMCS4, a CAZymes producing bacteria isolated from the marine brown algae Clodostephus spongiosus.</title>
        <authorList>
            <person name="Lorente B."/>
            <person name="Cabral C."/>
            <person name="Frias J."/>
            <person name="Faria J."/>
            <person name="Toubarro D."/>
        </authorList>
    </citation>
    <scope>NUCLEOTIDE SEQUENCE [LARGE SCALE GENOMIC DNA]</scope>
    <source>
        <strain evidence="3">ZMCS4</strain>
    </source>
</reference>
<evidence type="ECO:0000313" key="2">
    <source>
        <dbReference type="EMBL" id="MEE1674945.1"/>
    </source>
</evidence>
<reference evidence="2 3" key="2">
    <citation type="submission" date="2023-12" db="EMBL/GenBank/DDBJ databases">
        <authorList>
            <consortium name="Cladostephus spongiosus"/>
            <person name="Lorente B."/>
            <person name="Cabral C."/>
            <person name="Frias J."/>
            <person name="Faria J."/>
            <person name="Toubarro D."/>
        </authorList>
    </citation>
    <scope>NUCLEOTIDE SEQUENCE [LARGE SCALE GENOMIC DNA]</scope>
    <source>
        <strain evidence="2 3">ZMCS4</strain>
    </source>
</reference>
<keyword evidence="1" id="KW-0812">Transmembrane</keyword>
<dbReference type="RefSeq" id="WP_329775963.1">
    <property type="nucleotide sequence ID" value="NZ_JAYDYW010000011.1"/>
</dbReference>
<feature type="transmembrane region" description="Helical" evidence="1">
    <location>
        <begin position="76"/>
        <end position="94"/>
    </location>
</feature>
<comment type="caution">
    <text evidence="2">The sequence shown here is derived from an EMBL/GenBank/DDBJ whole genome shotgun (WGS) entry which is preliminary data.</text>
</comment>
<keyword evidence="3" id="KW-1185">Reference proteome</keyword>
<name>A0ABU7G6N5_9ALTE</name>
<protein>
    <submittedName>
        <fullName evidence="2">Uncharacterized protein</fullName>
    </submittedName>
</protein>
<feature type="transmembrane region" description="Helical" evidence="1">
    <location>
        <begin position="114"/>
        <end position="132"/>
    </location>
</feature>
<evidence type="ECO:0000313" key="3">
    <source>
        <dbReference type="Proteomes" id="UP001310248"/>
    </source>
</evidence>
<keyword evidence="1" id="KW-1133">Transmembrane helix</keyword>
<feature type="transmembrane region" description="Helical" evidence="1">
    <location>
        <begin position="35"/>
        <end position="55"/>
    </location>
</feature>
<gene>
    <name evidence="2" type="ORF">SNR37_000267</name>
</gene>